<feature type="region of interest" description="Disordered" evidence="2">
    <location>
        <begin position="1"/>
        <end position="43"/>
    </location>
</feature>
<evidence type="ECO:0000313" key="4">
    <source>
        <dbReference type="Proteomes" id="UP000054549"/>
    </source>
</evidence>
<dbReference type="STRING" id="946122.A0A0C2SCK1"/>
<dbReference type="InParanoid" id="A0A0C2SCK1"/>
<organism evidence="3 4">
    <name type="scientific">Amanita muscaria (strain Koide BX008)</name>
    <dbReference type="NCBI Taxonomy" id="946122"/>
    <lineage>
        <taxon>Eukaryota</taxon>
        <taxon>Fungi</taxon>
        <taxon>Dikarya</taxon>
        <taxon>Basidiomycota</taxon>
        <taxon>Agaricomycotina</taxon>
        <taxon>Agaricomycetes</taxon>
        <taxon>Agaricomycetidae</taxon>
        <taxon>Agaricales</taxon>
        <taxon>Pluteineae</taxon>
        <taxon>Amanitaceae</taxon>
        <taxon>Amanita</taxon>
    </lineage>
</organism>
<dbReference type="PANTHER" id="PTHR30546">
    <property type="entry name" value="FLAVODOXIN-RELATED PROTEIN WRBA-RELATED"/>
    <property type="match status" value="1"/>
</dbReference>
<dbReference type="OrthoDB" id="504689at2759"/>
<feature type="compositionally biased region" description="Basic and acidic residues" evidence="2">
    <location>
        <begin position="7"/>
        <end position="21"/>
    </location>
</feature>
<evidence type="ECO:0000256" key="1">
    <source>
        <dbReference type="ARBA" id="ARBA00006961"/>
    </source>
</evidence>
<dbReference type="InterPro" id="IPR029039">
    <property type="entry name" value="Flavoprotein-like_sf"/>
</dbReference>
<evidence type="ECO:0000313" key="3">
    <source>
        <dbReference type="EMBL" id="KIL60660.1"/>
    </source>
</evidence>
<dbReference type="SUPFAM" id="SSF52218">
    <property type="entry name" value="Flavoproteins"/>
    <property type="match status" value="1"/>
</dbReference>
<gene>
    <name evidence="3" type="ORF">M378DRAFT_912564</name>
</gene>
<reference evidence="3 4" key="1">
    <citation type="submission" date="2014-04" db="EMBL/GenBank/DDBJ databases">
        <title>Evolutionary Origins and Diversification of the Mycorrhizal Mutualists.</title>
        <authorList>
            <consortium name="DOE Joint Genome Institute"/>
            <consortium name="Mycorrhizal Genomics Consortium"/>
            <person name="Kohler A."/>
            <person name="Kuo A."/>
            <person name="Nagy L.G."/>
            <person name="Floudas D."/>
            <person name="Copeland A."/>
            <person name="Barry K.W."/>
            <person name="Cichocki N."/>
            <person name="Veneault-Fourrey C."/>
            <person name="LaButti K."/>
            <person name="Lindquist E.A."/>
            <person name="Lipzen A."/>
            <person name="Lundell T."/>
            <person name="Morin E."/>
            <person name="Murat C."/>
            <person name="Riley R."/>
            <person name="Ohm R."/>
            <person name="Sun H."/>
            <person name="Tunlid A."/>
            <person name="Henrissat B."/>
            <person name="Grigoriev I.V."/>
            <person name="Hibbett D.S."/>
            <person name="Martin F."/>
        </authorList>
    </citation>
    <scope>NUCLEOTIDE SEQUENCE [LARGE SCALE GENOMIC DNA]</scope>
    <source>
        <strain evidence="3 4">Koide BX008</strain>
    </source>
</reference>
<accession>A0A0C2SCK1</accession>
<sequence>MFPNVASKREKTSSTDAEKRAPQQPDPFNWPPDIQSLSAASDSSERAPPVIISFMYGHIAEMAEAVKQGVKKAGGQATSSILHLIAETLSPEILAKMHAPKLDYLITNPANNLPNYYGSLFGIPTRYGNMPAQWKTLESTTKMGTILFKTFSCFFMLFQLYRMVMKSIKSIKKSSHLRLVKLLQLLAGWHSAFEASSASKCSH</sequence>
<name>A0A0C2SCK1_AMAMK</name>
<dbReference type="Proteomes" id="UP000054549">
    <property type="component" value="Unassembled WGS sequence"/>
</dbReference>
<dbReference type="GO" id="GO:0003955">
    <property type="term" value="F:NAD(P)H dehydrogenase (quinone) activity"/>
    <property type="evidence" value="ECO:0007669"/>
    <property type="project" value="TreeGrafter"/>
</dbReference>
<comment type="similarity">
    <text evidence="1">Belongs to the WrbA family.</text>
</comment>
<dbReference type="AlphaFoldDB" id="A0A0C2SCK1"/>
<proteinExistence type="inferred from homology"/>
<protein>
    <submittedName>
        <fullName evidence="3">Uncharacterized protein</fullName>
    </submittedName>
</protein>
<dbReference type="EMBL" id="KN818295">
    <property type="protein sequence ID" value="KIL60660.1"/>
    <property type="molecule type" value="Genomic_DNA"/>
</dbReference>
<dbReference type="HOGENOM" id="CLU_114170_0_0_1"/>
<keyword evidence="4" id="KW-1185">Reference proteome</keyword>
<dbReference type="GO" id="GO:0016020">
    <property type="term" value="C:membrane"/>
    <property type="evidence" value="ECO:0007669"/>
    <property type="project" value="TreeGrafter"/>
</dbReference>
<dbReference type="PANTHER" id="PTHR30546:SF23">
    <property type="entry name" value="FLAVOPROTEIN-LIKE PROTEIN YCP4-RELATED"/>
    <property type="match status" value="1"/>
</dbReference>
<dbReference type="Gene3D" id="3.40.50.360">
    <property type="match status" value="1"/>
</dbReference>
<evidence type="ECO:0000256" key="2">
    <source>
        <dbReference type="SAM" id="MobiDB-lite"/>
    </source>
</evidence>